<keyword evidence="2" id="KW-1133">Transmembrane helix</keyword>
<feature type="transmembrane region" description="Helical" evidence="2">
    <location>
        <begin position="785"/>
        <end position="807"/>
    </location>
</feature>
<reference evidence="4 5" key="1">
    <citation type="submission" date="2024-04" db="EMBL/GenBank/DDBJ databases">
        <title>Tritrichomonas musculus Genome.</title>
        <authorList>
            <person name="Alves-Ferreira E."/>
            <person name="Grigg M."/>
            <person name="Lorenzi H."/>
            <person name="Galac M."/>
        </authorList>
    </citation>
    <scope>NUCLEOTIDE SEQUENCE [LARGE SCALE GENOMIC DNA]</scope>
    <source>
        <strain evidence="4 5">EAF2021</strain>
    </source>
</reference>
<feature type="transmembrane region" description="Helical" evidence="2">
    <location>
        <begin position="722"/>
        <end position="744"/>
    </location>
</feature>
<feature type="domain" description="PAS fold" evidence="3">
    <location>
        <begin position="1056"/>
        <end position="1151"/>
    </location>
</feature>
<feature type="transmembrane region" description="Helical" evidence="2">
    <location>
        <begin position="488"/>
        <end position="511"/>
    </location>
</feature>
<evidence type="ECO:0000256" key="2">
    <source>
        <dbReference type="SAM" id="Phobius"/>
    </source>
</evidence>
<comment type="caution">
    <text evidence="4">The sequence shown here is derived from an EMBL/GenBank/DDBJ whole genome shotgun (WGS) entry which is preliminary data.</text>
</comment>
<feature type="transmembrane region" description="Helical" evidence="2">
    <location>
        <begin position="124"/>
        <end position="143"/>
    </location>
</feature>
<proteinExistence type="predicted"/>
<feature type="transmembrane region" description="Helical" evidence="2">
    <location>
        <begin position="155"/>
        <end position="176"/>
    </location>
</feature>
<sequence length="1478" mass="170140">MFYAYVRGYRISRFLTSLRGFLIILSPSNIVIPIILHVSFAIRCISDVDCSEVNITITIVFSFVILVVYSSIFIWASPLLLKTPFLSMAHVPSPLLPDLFDLKSIIIYAIVMSTSLASSTKRSFIFYLCFSTVFGIYRFYRIWKRPYSSTYDTVFGLALSLSMISNPLLYLIPYCAHRMSDGLYFGLMIVIFVVFLIISYIFFVSRQNNAMNNIRSSNFEKVLGDDIFFYAQTSLIYGELSQELVSHIYDCYKIKPSNDILIVYCYCFILTANQLEIDVLDQSLSALVHVSSLSWPKQFIVFELYRSFAQTMSLPVPIPRLSDVDALTKKYWEIQGQFWERQIDGDINTAMKYLHKMNSIYMKANYLYEKIRQFYRRHPRVVQFEINFFAPRRRHIRQRYESSSSISDMTCDIQQMYSRFIKRQSVTTMTYDKQRKDDATGTTAATATTTGTTVATPVSMADSIDSRTMTQISMNLHKFLERPLPFRFYLFGAFTFLIFVAVFTILAYPVFEIFTNSKFLSMVPIAFNHMRQIVLSYSNINIAIKHVSDCTIFVTINCEEIFNEMGIPFNSPPWVECKTVRNVVENLTNTAIQTQKWLETYSEIMEDFQSNKDIESLFRSWYIPLVPLFPETASTDHSVLDNAKLDLRTALVLFTSDIIRLAPNNDSSSACISSYANFTHQNKADFFNVSTTLQIDLINSLQGFKAYILSLKNEYTSKRETYIYIIIAILIVISVIVFDFMIFLRESYIYTILDKHFRPSKNPYTDKAPETFNESEPFNFRWKSLLYPTIIVLFIYLCFLIQFFFIYDVIIDSRDEIANECEAIIEIGNVTLHTSLEIVAYLRYFENDTDPIIYDNLIETQNKLIDSITMMDIAISPLKIKRLWNKDPLIVETDRCARIGVENFTIHDVQACWPLSRQVSVFFFYFLTFLNRTGPKLISSQLFLNAQHIYISHLMDDFADLASDFDHFSIITKCELVLFCMIEIGFYIIFLVIALLCTVYFGFVEFSALNQQINRIFKVLMPKFIASQQCLMSFIITENKENDSKREISPSFFSFYDDADLAVVVVSDRLMIVSFTHGVQTLFGYRAEQLIGQPLTILIPKTMSNNVSHNSSSFYQQIASIKKRQAEPVTTRDLLGRSSDGTEIQLHVRASLAEVDDLDFFVIEFKSLADLFYYDMLIQKHKDMFEEIMSMSMPRSLFPEINDDSQYTAVHYDNFILLYITSSKSEAYSSLTVGMDLSEIKAKVESVIPYFDGSGGAIVLDVSCSHACVLFVDYTGDVNQLFSDAWQFLTTYLSADSATKAGIIIKGGGTIPNIDMYYDPDSIGNVDDEIDNQNHLNPNENNEMINDNINNNINLNDQLNNMDSDSQEEISTDDEDEDDYESGVDIVMFAPPQVPPQFANIQSPIEESKKFIPTMTLEPFSQIFYDLPQLIEMVKPNKIILSQELCEFVEDAHFTEVVTDLPYKLASIDILTEPQLPT</sequence>
<dbReference type="Pfam" id="PF00989">
    <property type="entry name" value="PAS"/>
    <property type="match status" value="1"/>
</dbReference>
<evidence type="ECO:0000313" key="5">
    <source>
        <dbReference type="Proteomes" id="UP001470230"/>
    </source>
</evidence>
<dbReference type="SUPFAM" id="SSF55785">
    <property type="entry name" value="PYP-like sensor domain (PAS domain)"/>
    <property type="match status" value="1"/>
</dbReference>
<evidence type="ECO:0000313" key="4">
    <source>
        <dbReference type="EMBL" id="KAK8884043.1"/>
    </source>
</evidence>
<dbReference type="Gene3D" id="3.30.450.20">
    <property type="entry name" value="PAS domain"/>
    <property type="match status" value="1"/>
</dbReference>
<dbReference type="InterPro" id="IPR000014">
    <property type="entry name" value="PAS"/>
</dbReference>
<evidence type="ECO:0000256" key="1">
    <source>
        <dbReference type="SAM" id="MobiDB-lite"/>
    </source>
</evidence>
<dbReference type="Proteomes" id="UP001470230">
    <property type="component" value="Unassembled WGS sequence"/>
</dbReference>
<feature type="region of interest" description="Disordered" evidence="1">
    <location>
        <begin position="1358"/>
        <end position="1378"/>
    </location>
</feature>
<dbReference type="NCBIfam" id="TIGR00229">
    <property type="entry name" value="sensory_box"/>
    <property type="match status" value="1"/>
</dbReference>
<feature type="transmembrane region" description="Helical" evidence="2">
    <location>
        <begin position="976"/>
        <end position="1003"/>
    </location>
</feature>
<keyword evidence="2" id="KW-0812">Transmembrane</keyword>
<feature type="transmembrane region" description="Helical" evidence="2">
    <location>
        <begin position="54"/>
        <end position="75"/>
    </location>
</feature>
<keyword evidence="2" id="KW-0472">Membrane</keyword>
<accession>A0ABR2JZY2</accession>
<dbReference type="InterPro" id="IPR035965">
    <property type="entry name" value="PAS-like_dom_sf"/>
</dbReference>
<dbReference type="EMBL" id="JAPFFF010000008">
    <property type="protein sequence ID" value="KAK8884043.1"/>
    <property type="molecule type" value="Genomic_DNA"/>
</dbReference>
<feature type="transmembrane region" description="Helical" evidence="2">
    <location>
        <begin position="183"/>
        <end position="203"/>
    </location>
</feature>
<protein>
    <recommendedName>
        <fullName evidence="3">PAS fold domain-containing protein</fullName>
    </recommendedName>
</protein>
<keyword evidence="5" id="KW-1185">Reference proteome</keyword>
<organism evidence="4 5">
    <name type="scientific">Tritrichomonas musculus</name>
    <dbReference type="NCBI Taxonomy" id="1915356"/>
    <lineage>
        <taxon>Eukaryota</taxon>
        <taxon>Metamonada</taxon>
        <taxon>Parabasalia</taxon>
        <taxon>Tritrichomonadida</taxon>
        <taxon>Tritrichomonadidae</taxon>
        <taxon>Tritrichomonas</taxon>
    </lineage>
</organism>
<feature type="compositionally biased region" description="Acidic residues" evidence="1">
    <location>
        <begin position="1365"/>
        <end position="1378"/>
    </location>
</feature>
<feature type="transmembrane region" description="Helical" evidence="2">
    <location>
        <begin position="20"/>
        <end position="42"/>
    </location>
</feature>
<gene>
    <name evidence="4" type="ORF">M9Y10_043146</name>
</gene>
<name>A0ABR2JZY2_9EUKA</name>
<dbReference type="InterPro" id="IPR013767">
    <property type="entry name" value="PAS_fold"/>
</dbReference>
<evidence type="ECO:0000259" key="3">
    <source>
        <dbReference type="Pfam" id="PF00989"/>
    </source>
</evidence>